<dbReference type="Pfam" id="PF19619">
    <property type="entry name" value="DUF6124"/>
    <property type="match status" value="1"/>
</dbReference>
<dbReference type="RefSeq" id="WP_154742054.1">
    <property type="nucleotide sequence ID" value="NZ_JBHSTG010000046.1"/>
</dbReference>
<evidence type="ECO:0000313" key="1">
    <source>
        <dbReference type="EMBL" id="MTD18289.1"/>
    </source>
</evidence>
<evidence type="ECO:0008006" key="3">
    <source>
        <dbReference type="Google" id="ProtNLM"/>
    </source>
</evidence>
<keyword evidence="2" id="KW-1185">Reference proteome</keyword>
<organism evidence="1 2">
    <name type="scientific">Pseudomonas karstica</name>
    <dbReference type="NCBI Taxonomy" id="1055468"/>
    <lineage>
        <taxon>Bacteria</taxon>
        <taxon>Pseudomonadati</taxon>
        <taxon>Pseudomonadota</taxon>
        <taxon>Gammaproteobacteria</taxon>
        <taxon>Pseudomonadales</taxon>
        <taxon>Pseudomonadaceae</taxon>
        <taxon>Pseudomonas</taxon>
    </lineage>
</organism>
<comment type="caution">
    <text evidence="1">The sequence shown here is derived from an EMBL/GenBank/DDBJ whole genome shotgun (WGS) entry which is preliminary data.</text>
</comment>
<name>A0A7X2RNU8_9PSED</name>
<gene>
    <name evidence="1" type="ORF">GIR22_03910</name>
</gene>
<evidence type="ECO:0000313" key="2">
    <source>
        <dbReference type="Proteomes" id="UP000431485"/>
    </source>
</evidence>
<dbReference type="OrthoDB" id="7023044at2"/>
<accession>A0A7X2RNU8</accession>
<proteinExistence type="predicted"/>
<dbReference type="Proteomes" id="UP000431485">
    <property type="component" value="Unassembled WGS sequence"/>
</dbReference>
<reference evidence="1 2" key="1">
    <citation type="submission" date="2019-11" db="EMBL/GenBank/DDBJ databases">
        <title>Pseudmonas karstica sp. nov. and Pseudomonas spelaei sp. nov. from caves.</title>
        <authorList>
            <person name="Zeman M."/>
        </authorList>
    </citation>
    <scope>NUCLEOTIDE SEQUENCE [LARGE SCALE GENOMIC DNA]</scope>
    <source>
        <strain evidence="1 2">CCM 7891</strain>
    </source>
</reference>
<dbReference type="EMBL" id="WLYI01000003">
    <property type="protein sequence ID" value="MTD18289.1"/>
    <property type="molecule type" value="Genomic_DNA"/>
</dbReference>
<protein>
    <recommendedName>
        <fullName evidence="3">DUF3077 domain-containing protein</fullName>
    </recommendedName>
</protein>
<dbReference type="AlphaFoldDB" id="A0A7X2RNU8"/>
<sequence>MIKDSPNPPHHSSYDASLLQEAAYRAINHYLNPESQAQAQAPIDEPTEPPFDGLFTVRADLDAQTLLVNASQDLASINVIAAHLAFEVDGIQRNVALGICRMLEGVQMLVDKALDGCAQTTSK</sequence>